<evidence type="ECO:0000256" key="10">
    <source>
        <dbReference type="RuleBase" id="RU363063"/>
    </source>
</evidence>
<dbReference type="InterPro" id="IPR002659">
    <property type="entry name" value="Glyco_trans_31"/>
</dbReference>
<sequence length="200" mass="23585">FVLFLVTSMPESFERRQLIRTTWANTRGQPDVTIYCVFMVGISTIAKYNRRIAKEASILGDIYRTKIEESYRNMIFKVWDAYKWALGVSPKYIFKADDDIYVNIPRLIHWLKTDQNIKENLYAGYVVYKQKIERDEENDWFVNSTDLQQGTYPNYCIGPYYIFSGNLLEGLIHAASKRQKFPVEDAYMGVVMRDNYVTPY</sequence>
<dbReference type="AlphaFoldDB" id="A7S5H7"/>
<feature type="non-terminal residue" evidence="11">
    <location>
        <position position="200"/>
    </location>
</feature>
<dbReference type="GO" id="GO:0016757">
    <property type="term" value="F:glycosyltransferase activity"/>
    <property type="evidence" value="ECO:0000318"/>
    <property type="project" value="GO_Central"/>
</dbReference>
<dbReference type="PhylomeDB" id="A7S5H7"/>
<dbReference type="OMA" id="GRTMSHI"/>
<proteinExistence type="inferred from homology"/>
<feature type="non-terminal residue" evidence="11">
    <location>
        <position position="1"/>
    </location>
</feature>
<evidence type="ECO:0000256" key="6">
    <source>
        <dbReference type="ARBA" id="ARBA00022968"/>
    </source>
</evidence>
<evidence type="ECO:0000313" key="12">
    <source>
        <dbReference type="Proteomes" id="UP000001593"/>
    </source>
</evidence>
<comment type="similarity">
    <text evidence="2 10">Belongs to the glycosyltransferase 31 family.</text>
</comment>
<dbReference type="PANTHER" id="PTHR11214:SF376">
    <property type="entry name" value="HEXOSYLTRANSFERASE"/>
    <property type="match status" value="1"/>
</dbReference>
<dbReference type="InParanoid" id="A7S5H7"/>
<keyword evidence="8 10" id="KW-0333">Golgi apparatus</keyword>
<dbReference type="HOGENOM" id="CLU_036849_6_1_1"/>
<evidence type="ECO:0000256" key="5">
    <source>
        <dbReference type="ARBA" id="ARBA00022692"/>
    </source>
</evidence>
<dbReference type="GO" id="GO:0016758">
    <property type="term" value="F:hexosyltransferase activity"/>
    <property type="evidence" value="ECO:0007669"/>
    <property type="project" value="InterPro"/>
</dbReference>
<evidence type="ECO:0000313" key="11">
    <source>
        <dbReference type="EMBL" id="EDO40978.1"/>
    </source>
</evidence>
<dbReference type="FunFam" id="3.90.550.50:FF:000075">
    <property type="entry name" value="Hexosyltransferase"/>
    <property type="match status" value="1"/>
</dbReference>
<dbReference type="FunCoup" id="A7S5H7">
    <property type="interactions" value="100"/>
</dbReference>
<evidence type="ECO:0000256" key="9">
    <source>
        <dbReference type="ARBA" id="ARBA00023136"/>
    </source>
</evidence>
<keyword evidence="12" id="KW-1185">Reference proteome</keyword>
<dbReference type="Gene3D" id="3.90.550.50">
    <property type="match status" value="1"/>
</dbReference>
<protein>
    <recommendedName>
        <fullName evidence="10">Hexosyltransferase</fullName>
        <ecNumber evidence="10">2.4.1.-</ecNumber>
    </recommendedName>
</protein>
<evidence type="ECO:0000256" key="7">
    <source>
        <dbReference type="ARBA" id="ARBA00022989"/>
    </source>
</evidence>
<dbReference type="EC" id="2.4.1.-" evidence="10"/>
<dbReference type="Pfam" id="PF01762">
    <property type="entry name" value="Galactosyl_T"/>
    <property type="match status" value="1"/>
</dbReference>
<keyword evidence="4" id="KW-0808">Transferase</keyword>
<name>A7S5H7_NEMVE</name>
<keyword evidence="9" id="KW-0472">Membrane</keyword>
<organism evidence="11 12">
    <name type="scientific">Nematostella vectensis</name>
    <name type="common">Starlet sea anemone</name>
    <dbReference type="NCBI Taxonomy" id="45351"/>
    <lineage>
        <taxon>Eukaryota</taxon>
        <taxon>Metazoa</taxon>
        <taxon>Cnidaria</taxon>
        <taxon>Anthozoa</taxon>
        <taxon>Hexacorallia</taxon>
        <taxon>Actiniaria</taxon>
        <taxon>Edwardsiidae</taxon>
        <taxon>Nematostella</taxon>
    </lineage>
</organism>
<comment type="subcellular location">
    <subcellularLocation>
        <location evidence="1 10">Golgi apparatus membrane</location>
        <topology evidence="1 10">Single-pass type II membrane protein</topology>
    </subcellularLocation>
</comment>
<dbReference type="Proteomes" id="UP000001593">
    <property type="component" value="Unassembled WGS sequence"/>
</dbReference>
<evidence type="ECO:0000256" key="4">
    <source>
        <dbReference type="ARBA" id="ARBA00022679"/>
    </source>
</evidence>
<keyword evidence="3 10" id="KW-0328">Glycosyltransferase</keyword>
<evidence type="ECO:0000256" key="2">
    <source>
        <dbReference type="ARBA" id="ARBA00008661"/>
    </source>
</evidence>
<evidence type="ECO:0000256" key="1">
    <source>
        <dbReference type="ARBA" id="ARBA00004323"/>
    </source>
</evidence>
<accession>A7S5H7</accession>
<dbReference type="GO" id="GO:0000139">
    <property type="term" value="C:Golgi membrane"/>
    <property type="evidence" value="ECO:0000318"/>
    <property type="project" value="GO_Central"/>
</dbReference>
<reference evidence="11 12" key="1">
    <citation type="journal article" date="2007" name="Science">
        <title>Sea anemone genome reveals ancestral eumetazoan gene repertoire and genomic organization.</title>
        <authorList>
            <person name="Putnam N.H."/>
            <person name="Srivastava M."/>
            <person name="Hellsten U."/>
            <person name="Dirks B."/>
            <person name="Chapman J."/>
            <person name="Salamov A."/>
            <person name="Terry A."/>
            <person name="Shapiro H."/>
            <person name="Lindquist E."/>
            <person name="Kapitonov V.V."/>
            <person name="Jurka J."/>
            <person name="Genikhovich G."/>
            <person name="Grigoriev I.V."/>
            <person name="Lucas S.M."/>
            <person name="Steele R.E."/>
            <person name="Finnerty J.R."/>
            <person name="Technau U."/>
            <person name="Martindale M.Q."/>
            <person name="Rokhsar D.S."/>
        </authorList>
    </citation>
    <scope>NUCLEOTIDE SEQUENCE [LARGE SCALE GENOMIC DNA]</scope>
    <source>
        <strain evidence="12">CH2 X CH6</strain>
    </source>
</reference>
<keyword evidence="6" id="KW-0735">Signal-anchor</keyword>
<evidence type="ECO:0000256" key="8">
    <source>
        <dbReference type="ARBA" id="ARBA00023034"/>
    </source>
</evidence>
<dbReference type="eggNOG" id="KOG2287">
    <property type="taxonomic scope" value="Eukaryota"/>
</dbReference>
<dbReference type="GO" id="GO:0006493">
    <property type="term" value="P:protein O-linked glycosylation"/>
    <property type="evidence" value="ECO:0000318"/>
    <property type="project" value="GO_Central"/>
</dbReference>
<dbReference type="EMBL" id="DS469583">
    <property type="protein sequence ID" value="EDO40978.1"/>
    <property type="molecule type" value="Genomic_DNA"/>
</dbReference>
<evidence type="ECO:0000256" key="3">
    <source>
        <dbReference type="ARBA" id="ARBA00022676"/>
    </source>
</evidence>
<gene>
    <name evidence="11" type="ORF">NEMVEDRAFT_v1g105519</name>
</gene>
<keyword evidence="7" id="KW-1133">Transmembrane helix</keyword>
<dbReference type="PANTHER" id="PTHR11214">
    <property type="entry name" value="BETA-1,3-N-ACETYLGLUCOSAMINYLTRANSFERASE"/>
    <property type="match status" value="1"/>
</dbReference>
<keyword evidence="5" id="KW-0812">Transmembrane</keyword>